<dbReference type="AlphaFoldDB" id="A0A8H3LQ64"/>
<evidence type="ECO:0000256" key="4">
    <source>
        <dbReference type="ARBA" id="ARBA00022833"/>
    </source>
</evidence>
<keyword evidence="4" id="KW-0862">Zinc</keyword>
<dbReference type="GO" id="GO:0005634">
    <property type="term" value="C:nucleus"/>
    <property type="evidence" value="ECO:0007669"/>
    <property type="project" value="UniProtKB-SubCell"/>
</dbReference>
<dbReference type="PANTHER" id="PTHR46481:SF10">
    <property type="entry name" value="ZINC FINGER BED DOMAIN-CONTAINING PROTEIN 39"/>
    <property type="match status" value="1"/>
</dbReference>
<dbReference type="InterPro" id="IPR012337">
    <property type="entry name" value="RNaseH-like_sf"/>
</dbReference>
<dbReference type="SUPFAM" id="SSF53098">
    <property type="entry name" value="Ribonuclease H-like"/>
    <property type="match status" value="1"/>
</dbReference>
<dbReference type="GO" id="GO:0008270">
    <property type="term" value="F:zinc ion binding"/>
    <property type="evidence" value="ECO:0007669"/>
    <property type="project" value="UniProtKB-KW"/>
</dbReference>
<evidence type="ECO:0000256" key="3">
    <source>
        <dbReference type="ARBA" id="ARBA00022771"/>
    </source>
</evidence>
<accession>A0A8H3LQ64</accession>
<dbReference type="OrthoDB" id="2401650at2759"/>
<evidence type="ECO:0000313" key="7">
    <source>
        <dbReference type="Proteomes" id="UP000615446"/>
    </source>
</evidence>
<gene>
    <name evidence="6" type="ORF">RCL2_001739700</name>
</gene>
<keyword evidence="5" id="KW-0539">Nucleus</keyword>
<comment type="caution">
    <text evidence="6">The sequence shown here is derived from an EMBL/GenBank/DDBJ whole genome shotgun (WGS) entry which is preliminary data.</text>
</comment>
<comment type="subcellular location">
    <subcellularLocation>
        <location evidence="1">Nucleus</location>
    </subcellularLocation>
</comment>
<sequence>MQTHLNDNCPKAPNSAKTKSTKILELPVPSINEISSQSSAAKKPKKNLKTQALFAAGIPFSSLENNYIIQFFQRLRPAFKLPNRKKLANELFDDVFDEVKAKCNEQILQAKSLTMVSDGWSNINRELVQNFVICTPKPLFFDTIYSGCNSHIINLLIGDILKIDQIKTVMENAKKLVNYFKVHIQAAAKLKRIQKDNYNKEIALNLPVLT</sequence>
<dbReference type="Proteomes" id="UP000615446">
    <property type="component" value="Unassembled WGS sequence"/>
</dbReference>
<name>A0A8H3LQ64_9GLOM</name>
<organism evidence="6 7">
    <name type="scientific">Rhizophagus clarus</name>
    <dbReference type="NCBI Taxonomy" id="94130"/>
    <lineage>
        <taxon>Eukaryota</taxon>
        <taxon>Fungi</taxon>
        <taxon>Fungi incertae sedis</taxon>
        <taxon>Mucoromycota</taxon>
        <taxon>Glomeromycotina</taxon>
        <taxon>Glomeromycetes</taxon>
        <taxon>Glomerales</taxon>
        <taxon>Glomeraceae</taxon>
        <taxon>Rhizophagus</taxon>
    </lineage>
</organism>
<evidence type="ECO:0000256" key="2">
    <source>
        <dbReference type="ARBA" id="ARBA00022723"/>
    </source>
</evidence>
<dbReference type="InterPro" id="IPR052035">
    <property type="entry name" value="ZnF_BED_domain_contain"/>
</dbReference>
<keyword evidence="3" id="KW-0863">Zinc-finger</keyword>
<reference evidence="6" key="1">
    <citation type="submission" date="2019-10" db="EMBL/GenBank/DDBJ databases">
        <title>Conservation and host-specific expression of non-tandemly repeated heterogenous ribosome RNA gene in arbuscular mycorrhizal fungi.</title>
        <authorList>
            <person name="Maeda T."/>
            <person name="Kobayashi Y."/>
            <person name="Nakagawa T."/>
            <person name="Ezawa T."/>
            <person name="Yamaguchi K."/>
            <person name="Bino T."/>
            <person name="Nishimoto Y."/>
            <person name="Shigenobu S."/>
            <person name="Kawaguchi M."/>
        </authorList>
    </citation>
    <scope>NUCLEOTIDE SEQUENCE</scope>
    <source>
        <strain evidence="6">HR1</strain>
    </source>
</reference>
<dbReference type="PANTHER" id="PTHR46481">
    <property type="entry name" value="ZINC FINGER BED DOMAIN-CONTAINING PROTEIN 4"/>
    <property type="match status" value="1"/>
</dbReference>
<dbReference type="EMBL" id="BLAL01000194">
    <property type="protein sequence ID" value="GES90557.1"/>
    <property type="molecule type" value="Genomic_DNA"/>
</dbReference>
<evidence type="ECO:0000256" key="1">
    <source>
        <dbReference type="ARBA" id="ARBA00004123"/>
    </source>
</evidence>
<keyword evidence="2" id="KW-0479">Metal-binding</keyword>
<proteinExistence type="predicted"/>
<protein>
    <submittedName>
        <fullName evidence="6">Uncharacterized protein LOC113218381</fullName>
    </submittedName>
</protein>
<evidence type="ECO:0000256" key="5">
    <source>
        <dbReference type="ARBA" id="ARBA00023242"/>
    </source>
</evidence>
<evidence type="ECO:0000313" key="6">
    <source>
        <dbReference type="EMBL" id="GES90557.1"/>
    </source>
</evidence>